<dbReference type="Proteomes" id="UP000228593">
    <property type="component" value="Unassembled WGS sequence"/>
</dbReference>
<dbReference type="InterPro" id="IPR049973">
    <property type="entry name" value="STY0301-like"/>
</dbReference>
<evidence type="ECO:0000313" key="2">
    <source>
        <dbReference type="Proteomes" id="UP000228593"/>
    </source>
</evidence>
<evidence type="ECO:0000313" key="1">
    <source>
        <dbReference type="EMBL" id="PIL39669.1"/>
    </source>
</evidence>
<dbReference type="OrthoDB" id="8812558at2"/>
<gene>
    <name evidence="1" type="ORF">CR103_11255</name>
</gene>
<name>A0A2G8T0W8_9BURK</name>
<dbReference type="AlphaFoldDB" id="A0A2G8T0W8"/>
<reference evidence="1 2" key="1">
    <citation type="submission" date="2017-10" db="EMBL/GenBank/DDBJ databases">
        <title>Massilia psychrophilum sp. nov., a novel purple-pigmented bacterium isolated from Tianshan glacier, Xinjiang Municipality, China.</title>
        <authorList>
            <person name="Wang H."/>
        </authorList>
    </citation>
    <scope>NUCLEOTIDE SEQUENCE [LARGE SCALE GENOMIC DNA]</scope>
    <source>
        <strain evidence="1 2">JCM 30813</strain>
    </source>
</reference>
<organism evidence="1 2">
    <name type="scientific">Massilia psychrophila</name>
    <dbReference type="NCBI Taxonomy" id="1603353"/>
    <lineage>
        <taxon>Bacteria</taxon>
        <taxon>Pseudomonadati</taxon>
        <taxon>Pseudomonadota</taxon>
        <taxon>Betaproteobacteria</taxon>
        <taxon>Burkholderiales</taxon>
        <taxon>Oxalobacteraceae</taxon>
        <taxon>Telluria group</taxon>
        <taxon>Massilia</taxon>
    </lineage>
</organism>
<protein>
    <submittedName>
        <fullName evidence="1">Uncharacterized protein</fullName>
    </submittedName>
</protein>
<comment type="caution">
    <text evidence="1">The sequence shown here is derived from an EMBL/GenBank/DDBJ whole genome shotgun (WGS) entry which is preliminary data.</text>
</comment>
<proteinExistence type="predicted"/>
<dbReference type="EMBL" id="PDOB01000015">
    <property type="protein sequence ID" value="PIL39669.1"/>
    <property type="molecule type" value="Genomic_DNA"/>
</dbReference>
<keyword evidence="2" id="KW-1185">Reference proteome</keyword>
<dbReference type="RefSeq" id="WP_099916085.1">
    <property type="nucleotide sequence ID" value="NZ_BMHS01000022.1"/>
</dbReference>
<accession>A0A2G8T0W8</accession>
<dbReference type="NCBIfam" id="NF042415">
    <property type="entry name" value="STY0301_fam"/>
    <property type="match status" value="1"/>
</dbReference>
<sequence length="149" mass="16919">MSVLTMLRNIFIVLAIGWWAMHDAHATEQRIACPKELPREAIQITRSPAGWQGFVPFEYRKAVLLTGAGLMYGPPSMMAEQKPSGAGRQSEAVWTDMRPGPEGNWMACFYGEGQDFILSQRLPDSTKECRIAYSRDAKKRYKMDIRCRS</sequence>